<dbReference type="EMBL" id="CACVKT020002042">
    <property type="protein sequence ID" value="CAC5374647.1"/>
    <property type="molecule type" value="Genomic_DNA"/>
</dbReference>
<feature type="region of interest" description="Disordered" evidence="1">
    <location>
        <begin position="66"/>
        <end position="86"/>
    </location>
</feature>
<feature type="signal peptide" evidence="2">
    <location>
        <begin position="1"/>
        <end position="24"/>
    </location>
</feature>
<feature type="region of interest" description="Disordered" evidence="1">
    <location>
        <begin position="223"/>
        <end position="243"/>
    </location>
</feature>
<dbReference type="Proteomes" id="UP000507470">
    <property type="component" value="Unassembled WGS sequence"/>
</dbReference>
<feature type="chain" id="PRO_5027070599" evidence="2">
    <location>
        <begin position="25"/>
        <end position="270"/>
    </location>
</feature>
<organism evidence="3 4">
    <name type="scientific">Mytilus coruscus</name>
    <name type="common">Sea mussel</name>
    <dbReference type="NCBI Taxonomy" id="42192"/>
    <lineage>
        <taxon>Eukaryota</taxon>
        <taxon>Metazoa</taxon>
        <taxon>Spiralia</taxon>
        <taxon>Lophotrochozoa</taxon>
        <taxon>Mollusca</taxon>
        <taxon>Bivalvia</taxon>
        <taxon>Autobranchia</taxon>
        <taxon>Pteriomorphia</taxon>
        <taxon>Mytilida</taxon>
        <taxon>Mytiloidea</taxon>
        <taxon>Mytilidae</taxon>
        <taxon>Mytilinae</taxon>
        <taxon>Mytilus</taxon>
    </lineage>
</organism>
<dbReference type="AlphaFoldDB" id="A0A6J8AVZ4"/>
<evidence type="ECO:0000313" key="4">
    <source>
        <dbReference type="Proteomes" id="UP000507470"/>
    </source>
</evidence>
<proteinExistence type="predicted"/>
<feature type="compositionally biased region" description="Basic and acidic residues" evidence="1">
    <location>
        <begin position="227"/>
        <end position="237"/>
    </location>
</feature>
<evidence type="ECO:0000256" key="2">
    <source>
        <dbReference type="SAM" id="SignalP"/>
    </source>
</evidence>
<protein>
    <submittedName>
        <fullName evidence="3">Uncharacterized protein</fullName>
    </submittedName>
</protein>
<gene>
    <name evidence="3" type="ORF">MCOR_11954</name>
</gene>
<evidence type="ECO:0000256" key="1">
    <source>
        <dbReference type="SAM" id="MobiDB-lite"/>
    </source>
</evidence>
<evidence type="ECO:0000313" key="3">
    <source>
        <dbReference type="EMBL" id="CAC5374647.1"/>
    </source>
</evidence>
<accession>A0A6J8AVZ4</accession>
<sequence>MCQPHMILFFILQHLYHLLWNLNAQQRFIFTGKHANDINDDAASKPRDDGHSLTLNCNLIAQLTETQTDDEKSASHTHKQPTSELLKDIENLEHYGDLTSGLPDSDKKSAYHTHKQPISGLMKDIENQEHHRDLTSGIPASVGIIANAQLQFTSKHITDGSTYEQLPVVSTKYAECKNHFSNIESESDIKDSEDHTSNQQISSDLFQRATSAVGACDEQFSDIESESDIKDSEDHKSNQQIPSDLFQRATSAVRACDGMYKQSVNKYTEI</sequence>
<name>A0A6J8AVZ4_MYTCO</name>
<keyword evidence="4" id="KW-1185">Reference proteome</keyword>
<keyword evidence="2" id="KW-0732">Signal</keyword>
<reference evidence="3 4" key="1">
    <citation type="submission" date="2020-06" db="EMBL/GenBank/DDBJ databases">
        <authorList>
            <person name="Li R."/>
            <person name="Bekaert M."/>
        </authorList>
    </citation>
    <scope>NUCLEOTIDE SEQUENCE [LARGE SCALE GENOMIC DNA]</scope>
    <source>
        <strain evidence="4">wild</strain>
    </source>
</reference>